<dbReference type="OrthoDB" id="9793499at2"/>
<dbReference type="SUPFAM" id="SSF51735">
    <property type="entry name" value="NAD(P)-binding Rossmann-fold domains"/>
    <property type="match status" value="1"/>
</dbReference>
<dbReference type="InterPro" id="IPR020904">
    <property type="entry name" value="Sc_DH/Rdtase_CS"/>
</dbReference>
<dbReference type="InterPro" id="IPR002347">
    <property type="entry name" value="SDR_fam"/>
</dbReference>
<sequence>MSEQSILITGCNKRVGKDLAVHLLTRGFRIIGTVRELPADPVAGIDYHQVELTDQARVLAFVDTLKSSDTKLRGIIHNASQWLDDSAANMNTMYQLHVLAPYLINFGLAELVNQAPRCDVIHICDDTASRGSSNHVAYAATKSALLNMMLSFAKLYGTNARVNAISPGLLYLKEGESEEYARTTIAKARLAFEPGSEPIIKAVDYLLDAGYVTGSNLVVNGGRHLK</sequence>
<gene>
    <name evidence="12" type="ORF">SAMN05216217_101151</name>
</gene>
<comment type="catalytic activity">
    <reaction evidence="11">
        <text>7,8-dihydromonapterin + NADPH + H(+) = 5,6,7,8-tetrahydromonapterin + NADP(+)</text>
        <dbReference type="Rhea" id="RHEA:34847"/>
        <dbReference type="ChEBI" id="CHEBI:15378"/>
        <dbReference type="ChEBI" id="CHEBI:57783"/>
        <dbReference type="ChEBI" id="CHEBI:58349"/>
        <dbReference type="ChEBI" id="CHEBI:71175"/>
        <dbReference type="ChEBI" id="CHEBI:71177"/>
        <dbReference type="EC" id="1.5.1.50"/>
    </reaction>
</comment>
<evidence type="ECO:0000256" key="10">
    <source>
        <dbReference type="ARBA" id="ARBA00048873"/>
    </source>
</evidence>
<name>A0A1I4N9G0_9GAMM</name>
<dbReference type="PRINTS" id="PR00081">
    <property type="entry name" value="GDHRDH"/>
</dbReference>
<evidence type="ECO:0000313" key="12">
    <source>
        <dbReference type="EMBL" id="SFM12141.1"/>
    </source>
</evidence>
<dbReference type="STRING" id="1720063.SAMN05216217_101151"/>
<accession>A0A1I4N9G0</accession>
<dbReference type="GO" id="GO:0004146">
    <property type="term" value="F:dihydrofolate reductase activity"/>
    <property type="evidence" value="ECO:0007669"/>
    <property type="project" value="UniProtKB-EC"/>
</dbReference>
<proteinExistence type="inferred from homology"/>
<dbReference type="EC" id="1.5.1.3" evidence="1"/>
<evidence type="ECO:0000256" key="9">
    <source>
        <dbReference type="ARBA" id="ARBA00042299"/>
    </source>
</evidence>
<organism evidence="12 13">
    <name type="scientific">Halopseudomonas yangmingensis</name>
    <dbReference type="NCBI Taxonomy" id="1720063"/>
    <lineage>
        <taxon>Bacteria</taxon>
        <taxon>Pseudomonadati</taxon>
        <taxon>Pseudomonadota</taxon>
        <taxon>Gammaproteobacteria</taxon>
        <taxon>Pseudomonadales</taxon>
        <taxon>Pseudomonadaceae</taxon>
        <taxon>Halopseudomonas</taxon>
    </lineage>
</organism>
<dbReference type="PROSITE" id="PS00061">
    <property type="entry name" value="ADH_SHORT"/>
    <property type="match status" value="1"/>
</dbReference>
<comment type="catalytic activity">
    <reaction evidence="10">
        <text>(6S)-5,6,7,8-tetrahydrofolate + NADP(+) = 7,8-dihydrofolate + NADPH + H(+)</text>
        <dbReference type="Rhea" id="RHEA:15009"/>
        <dbReference type="ChEBI" id="CHEBI:15378"/>
        <dbReference type="ChEBI" id="CHEBI:57451"/>
        <dbReference type="ChEBI" id="CHEBI:57453"/>
        <dbReference type="ChEBI" id="CHEBI:57783"/>
        <dbReference type="ChEBI" id="CHEBI:58349"/>
        <dbReference type="EC" id="1.5.1.3"/>
    </reaction>
</comment>
<dbReference type="Pfam" id="PF13561">
    <property type="entry name" value="adh_short_C2"/>
    <property type="match status" value="1"/>
</dbReference>
<dbReference type="Proteomes" id="UP000243629">
    <property type="component" value="Unassembled WGS sequence"/>
</dbReference>
<comment type="function">
    <text evidence="5">Catalyzes the reduction of dihydromonapterin to tetrahydromonapterin. Also has lower activity with dihydrofolate.</text>
</comment>
<dbReference type="RefSeq" id="WP_093471382.1">
    <property type="nucleotide sequence ID" value="NZ_FOUI01000001.1"/>
</dbReference>
<evidence type="ECO:0000256" key="4">
    <source>
        <dbReference type="ARBA" id="ARBA00023002"/>
    </source>
</evidence>
<protein>
    <recommendedName>
        <fullName evidence="8">Dihydromonapterin reductase</fullName>
        <ecNumber evidence="1">1.5.1.3</ecNumber>
        <ecNumber evidence="7">1.5.1.50</ecNumber>
    </recommendedName>
    <alternativeName>
        <fullName evidence="9">Dihydrofolate reductase</fullName>
    </alternativeName>
</protein>
<evidence type="ECO:0000256" key="8">
    <source>
        <dbReference type="ARBA" id="ARBA00039631"/>
    </source>
</evidence>
<keyword evidence="4" id="KW-0560">Oxidoreductase</keyword>
<dbReference type="EMBL" id="FOUI01000001">
    <property type="protein sequence ID" value="SFM12141.1"/>
    <property type="molecule type" value="Genomic_DNA"/>
</dbReference>
<dbReference type="InterPro" id="IPR036291">
    <property type="entry name" value="NAD(P)-bd_dom_sf"/>
</dbReference>
<keyword evidence="2" id="KW-0554">One-carbon metabolism</keyword>
<evidence type="ECO:0000256" key="5">
    <source>
        <dbReference type="ARBA" id="ARBA00037508"/>
    </source>
</evidence>
<evidence type="ECO:0000256" key="6">
    <source>
        <dbReference type="ARBA" id="ARBA00038212"/>
    </source>
</evidence>
<keyword evidence="3" id="KW-0521">NADP</keyword>
<evidence type="ECO:0000313" key="13">
    <source>
        <dbReference type="Proteomes" id="UP000243629"/>
    </source>
</evidence>
<dbReference type="PANTHER" id="PTHR43639:SF6">
    <property type="entry name" value="DIHYDROMONAPTERIN REDUCTASE"/>
    <property type="match status" value="1"/>
</dbReference>
<keyword evidence="13" id="KW-1185">Reference proteome</keyword>
<comment type="similarity">
    <text evidence="6">Belongs to the short-chain dehydrogenases/reductases (SDR) family. FolM subfamily.</text>
</comment>
<dbReference type="AlphaFoldDB" id="A0A1I4N9G0"/>
<dbReference type="GO" id="GO:0006730">
    <property type="term" value="P:one-carbon metabolic process"/>
    <property type="evidence" value="ECO:0007669"/>
    <property type="project" value="UniProtKB-KW"/>
</dbReference>
<dbReference type="Gene3D" id="3.40.50.720">
    <property type="entry name" value="NAD(P)-binding Rossmann-like Domain"/>
    <property type="match status" value="1"/>
</dbReference>
<dbReference type="PANTHER" id="PTHR43639">
    <property type="entry name" value="OXIDOREDUCTASE, SHORT-CHAIN DEHYDROGENASE/REDUCTASE FAMILY (AFU_ORTHOLOGUE AFUA_5G02870)"/>
    <property type="match status" value="1"/>
</dbReference>
<evidence type="ECO:0000256" key="11">
    <source>
        <dbReference type="ARBA" id="ARBA00049376"/>
    </source>
</evidence>
<evidence type="ECO:0000256" key="7">
    <source>
        <dbReference type="ARBA" id="ARBA00039145"/>
    </source>
</evidence>
<reference evidence="13" key="1">
    <citation type="submission" date="2016-10" db="EMBL/GenBank/DDBJ databases">
        <authorList>
            <person name="Varghese N."/>
            <person name="Submissions S."/>
        </authorList>
    </citation>
    <scope>NUCLEOTIDE SEQUENCE [LARGE SCALE GENOMIC DNA]</scope>
    <source>
        <strain evidence="13">DSM 24213</strain>
    </source>
</reference>
<evidence type="ECO:0000256" key="1">
    <source>
        <dbReference type="ARBA" id="ARBA00012856"/>
    </source>
</evidence>
<evidence type="ECO:0000256" key="2">
    <source>
        <dbReference type="ARBA" id="ARBA00022563"/>
    </source>
</evidence>
<evidence type="ECO:0000256" key="3">
    <source>
        <dbReference type="ARBA" id="ARBA00022857"/>
    </source>
</evidence>
<dbReference type="EC" id="1.5.1.50" evidence="7"/>